<evidence type="ECO:0000256" key="2">
    <source>
        <dbReference type="ARBA" id="ARBA00005642"/>
    </source>
</evidence>
<comment type="catalytic activity">
    <reaction evidence="1 5">
        <text>uridine(55) in tRNA = pseudouridine(55) in tRNA</text>
        <dbReference type="Rhea" id="RHEA:42532"/>
        <dbReference type="Rhea" id="RHEA-COMP:10101"/>
        <dbReference type="Rhea" id="RHEA-COMP:10102"/>
        <dbReference type="ChEBI" id="CHEBI:65314"/>
        <dbReference type="ChEBI" id="CHEBI:65315"/>
        <dbReference type="EC" id="5.4.99.25"/>
    </reaction>
</comment>
<accession>C4V3N1</accession>
<dbReference type="PANTHER" id="PTHR13767">
    <property type="entry name" value="TRNA-PSEUDOURIDINE SYNTHASE"/>
    <property type="match status" value="1"/>
</dbReference>
<dbReference type="EMBL" id="ACLA01000014">
    <property type="protein sequence ID" value="EEQ48645.1"/>
    <property type="molecule type" value="Genomic_DNA"/>
</dbReference>
<proteinExistence type="inferred from homology"/>
<evidence type="ECO:0000313" key="8">
    <source>
        <dbReference type="Proteomes" id="UP000005309"/>
    </source>
</evidence>
<dbReference type="AlphaFoldDB" id="C4V3N1"/>
<keyword evidence="3 5" id="KW-0819">tRNA processing</keyword>
<dbReference type="OrthoDB" id="9802309at2"/>
<comment type="function">
    <text evidence="5">Responsible for synthesis of pseudouridine from uracil-55 in the psi GC loop of transfer RNAs.</text>
</comment>
<dbReference type="STRING" id="638302.HMPREF0908_1125"/>
<dbReference type="Proteomes" id="UP000005309">
    <property type="component" value="Unassembled WGS sequence"/>
</dbReference>
<reference evidence="7 8" key="1">
    <citation type="submission" date="2009-04" db="EMBL/GenBank/DDBJ databases">
        <authorList>
            <person name="Qin X."/>
            <person name="Bachman B."/>
            <person name="Battles P."/>
            <person name="Bell A."/>
            <person name="Bess C."/>
            <person name="Bickham C."/>
            <person name="Chaboub L."/>
            <person name="Chen D."/>
            <person name="Coyle M."/>
            <person name="Deiros D.R."/>
            <person name="Dinh H."/>
            <person name="Forbes L."/>
            <person name="Fowler G."/>
            <person name="Francisco L."/>
            <person name="Fu Q."/>
            <person name="Gubbala S."/>
            <person name="Hale W."/>
            <person name="Han Y."/>
            <person name="Hemphill L."/>
            <person name="Highlander S.K."/>
            <person name="Hirani K."/>
            <person name="Hogues M."/>
            <person name="Jackson L."/>
            <person name="Jakkamsetti A."/>
            <person name="Javaid M."/>
            <person name="Jiang H."/>
            <person name="Korchina V."/>
            <person name="Kovar C."/>
            <person name="Lara F."/>
            <person name="Lee S."/>
            <person name="Mata R."/>
            <person name="Mathew T."/>
            <person name="Moen C."/>
            <person name="Morales K."/>
            <person name="Munidasa M."/>
            <person name="Nazareth L."/>
            <person name="Ngo R."/>
            <person name="Nguyen L."/>
            <person name="Okwuonu G."/>
            <person name="Ongeri F."/>
            <person name="Patil S."/>
            <person name="Petrosino J."/>
            <person name="Pham C."/>
            <person name="Pham P."/>
            <person name="Pu L.-L."/>
            <person name="Puazo M."/>
            <person name="Raj R."/>
            <person name="Reid J."/>
            <person name="Rouhana J."/>
            <person name="Saada N."/>
            <person name="Shang Y."/>
            <person name="Simmons D."/>
            <person name="Thornton R."/>
            <person name="Warren J."/>
            <person name="Weissenberger G."/>
            <person name="Zhang J."/>
            <person name="Zhang L."/>
            <person name="Zhou C."/>
            <person name="Zhu D."/>
            <person name="Muzny D."/>
            <person name="Worley K."/>
            <person name="Gibbs R."/>
        </authorList>
    </citation>
    <scope>NUCLEOTIDE SEQUENCE [LARGE SCALE GENOMIC DNA]</scope>
    <source>
        <strain evidence="7 8">ATCC 43531</strain>
    </source>
</reference>
<keyword evidence="4 5" id="KW-0413">Isomerase</keyword>
<dbReference type="SUPFAM" id="SSF55120">
    <property type="entry name" value="Pseudouridine synthase"/>
    <property type="match status" value="1"/>
</dbReference>
<organism evidence="7 8">
    <name type="scientific">Selenomonas flueggei ATCC 43531</name>
    <dbReference type="NCBI Taxonomy" id="638302"/>
    <lineage>
        <taxon>Bacteria</taxon>
        <taxon>Bacillati</taxon>
        <taxon>Bacillota</taxon>
        <taxon>Negativicutes</taxon>
        <taxon>Selenomonadales</taxon>
        <taxon>Selenomonadaceae</taxon>
        <taxon>Selenomonas</taxon>
    </lineage>
</organism>
<feature type="active site" description="Nucleophile" evidence="5">
    <location>
        <position position="38"/>
    </location>
</feature>
<evidence type="ECO:0000256" key="3">
    <source>
        <dbReference type="ARBA" id="ARBA00022694"/>
    </source>
</evidence>
<evidence type="ECO:0000256" key="5">
    <source>
        <dbReference type="HAMAP-Rule" id="MF_01080"/>
    </source>
</evidence>
<dbReference type="GO" id="GO:0160148">
    <property type="term" value="F:tRNA pseudouridine(55) synthase activity"/>
    <property type="evidence" value="ECO:0007669"/>
    <property type="project" value="UniProtKB-EC"/>
</dbReference>
<dbReference type="CDD" id="cd02573">
    <property type="entry name" value="PseudoU_synth_EcTruB"/>
    <property type="match status" value="1"/>
</dbReference>
<dbReference type="Gene3D" id="3.30.2350.10">
    <property type="entry name" value="Pseudouridine synthase"/>
    <property type="match status" value="1"/>
</dbReference>
<comment type="similarity">
    <text evidence="2 5">Belongs to the pseudouridine synthase TruB family. Type 1 subfamily.</text>
</comment>
<dbReference type="Pfam" id="PF01509">
    <property type="entry name" value="TruB_N"/>
    <property type="match status" value="1"/>
</dbReference>
<feature type="domain" description="Pseudouridine synthase II N-terminal" evidence="6">
    <location>
        <begin position="23"/>
        <end position="174"/>
    </location>
</feature>
<dbReference type="InterPro" id="IPR002501">
    <property type="entry name" value="PsdUridine_synth_N"/>
</dbReference>
<evidence type="ECO:0000259" key="6">
    <source>
        <dbReference type="Pfam" id="PF01509"/>
    </source>
</evidence>
<dbReference type="NCBIfam" id="TIGR00431">
    <property type="entry name" value="TruB"/>
    <property type="match status" value="1"/>
</dbReference>
<dbReference type="GO" id="GO:1990481">
    <property type="term" value="P:mRNA pseudouridine synthesis"/>
    <property type="evidence" value="ECO:0007669"/>
    <property type="project" value="TreeGrafter"/>
</dbReference>
<keyword evidence="8" id="KW-1185">Reference proteome</keyword>
<sequence>MDGFINVLKPTGMSSHDVVDVVRRIFHQKRVGHAGTLDPAAAGILPIALGRAARLVEYLEGADKSYRAEIAFGYATDTGDVYGMVTERSEHPVLPAAEEIEAVLARFRGCITQRPPAYSAIKVGGKRAADLVRQGRAVDIPPRKVTIHRLELLHIDAVRQRIRIDVDCSKGTYIRSLCADIGAGLHLPATMRFLLRSRVGAFTLADAYTPEELAEAGEDAVCAADRALSLPCYELTQQRVKAFYSGLSTTERRPLAAGLYRVYADGVFLGIGRYDANAQEMYPEKAFPPV</sequence>
<evidence type="ECO:0000313" key="7">
    <source>
        <dbReference type="EMBL" id="EEQ48645.1"/>
    </source>
</evidence>
<dbReference type="eggNOG" id="COG0130">
    <property type="taxonomic scope" value="Bacteria"/>
</dbReference>
<gene>
    <name evidence="5 7" type="primary">truB</name>
    <name evidence="7" type="ORF">HMPREF0908_1125</name>
</gene>
<evidence type="ECO:0000256" key="1">
    <source>
        <dbReference type="ARBA" id="ARBA00000385"/>
    </source>
</evidence>
<dbReference type="InterPro" id="IPR020103">
    <property type="entry name" value="PsdUridine_synth_cat_dom_sf"/>
</dbReference>
<dbReference type="HOGENOM" id="CLU_032087_0_1_9"/>
<name>C4V3N1_9FIRM</name>
<dbReference type="InterPro" id="IPR014780">
    <property type="entry name" value="tRNA_psdUridine_synth_TruB"/>
</dbReference>
<dbReference type="HAMAP" id="MF_01080">
    <property type="entry name" value="TruB_bact"/>
    <property type="match status" value="1"/>
</dbReference>
<dbReference type="GO" id="GO:0031119">
    <property type="term" value="P:tRNA pseudouridine synthesis"/>
    <property type="evidence" value="ECO:0007669"/>
    <property type="project" value="UniProtKB-UniRule"/>
</dbReference>
<comment type="caution">
    <text evidence="7">The sequence shown here is derived from an EMBL/GenBank/DDBJ whole genome shotgun (WGS) entry which is preliminary data.</text>
</comment>
<dbReference type="EC" id="5.4.99.25" evidence="5"/>
<dbReference type="PANTHER" id="PTHR13767:SF2">
    <property type="entry name" value="PSEUDOURIDYLATE SYNTHASE TRUB1"/>
    <property type="match status" value="1"/>
</dbReference>
<dbReference type="GO" id="GO:0003723">
    <property type="term" value="F:RNA binding"/>
    <property type="evidence" value="ECO:0007669"/>
    <property type="project" value="InterPro"/>
</dbReference>
<dbReference type="RefSeq" id="WP_006689859.1">
    <property type="nucleotide sequence ID" value="NZ_GG694006.1"/>
</dbReference>
<evidence type="ECO:0000256" key="4">
    <source>
        <dbReference type="ARBA" id="ARBA00023235"/>
    </source>
</evidence>
<protein>
    <recommendedName>
        <fullName evidence="5">tRNA pseudouridine synthase B</fullName>
        <ecNumber evidence="5">5.4.99.25</ecNumber>
    </recommendedName>
    <alternativeName>
        <fullName evidence="5">tRNA pseudouridine(55) synthase</fullName>
        <shortName evidence="5">Psi55 synthase</shortName>
    </alternativeName>
    <alternativeName>
        <fullName evidence="5">tRNA pseudouridylate synthase</fullName>
    </alternativeName>
    <alternativeName>
        <fullName evidence="5">tRNA-uridine isomerase</fullName>
    </alternativeName>
</protein>